<proteinExistence type="predicted"/>
<evidence type="ECO:0000313" key="1">
    <source>
        <dbReference type="EMBL" id="KAK8980500.1"/>
    </source>
</evidence>
<dbReference type="Proteomes" id="UP001396334">
    <property type="component" value="Unassembled WGS sequence"/>
</dbReference>
<sequence length="69" mass="6947">MGVDVDGAGLGGELVGTFTCVGVVADVGVWICGDPAWLGTRTSTMALLDTCTGWLVQSSQETEGSSPSP</sequence>
<evidence type="ECO:0000313" key="2">
    <source>
        <dbReference type="Proteomes" id="UP001396334"/>
    </source>
</evidence>
<comment type="caution">
    <text evidence="1">The sequence shown here is derived from an EMBL/GenBank/DDBJ whole genome shotgun (WGS) entry which is preliminary data.</text>
</comment>
<protein>
    <submittedName>
        <fullName evidence="1">Uncharacterized protein</fullName>
    </submittedName>
</protein>
<accession>A0ABR2NWC4</accession>
<keyword evidence="2" id="KW-1185">Reference proteome</keyword>
<dbReference type="EMBL" id="JBBPBN010000095">
    <property type="protein sequence ID" value="KAK8980500.1"/>
    <property type="molecule type" value="Genomic_DNA"/>
</dbReference>
<organism evidence="1 2">
    <name type="scientific">Hibiscus sabdariffa</name>
    <name type="common">roselle</name>
    <dbReference type="NCBI Taxonomy" id="183260"/>
    <lineage>
        <taxon>Eukaryota</taxon>
        <taxon>Viridiplantae</taxon>
        <taxon>Streptophyta</taxon>
        <taxon>Embryophyta</taxon>
        <taxon>Tracheophyta</taxon>
        <taxon>Spermatophyta</taxon>
        <taxon>Magnoliopsida</taxon>
        <taxon>eudicotyledons</taxon>
        <taxon>Gunneridae</taxon>
        <taxon>Pentapetalae</taxon>
        <taxon>rosids</taxon>
        <taxon>malvids</taxon>
        <taxon>Malvales</taxon>
        <taxon>Malvaceae</taxon>
        <taxon>Malvoideae</taxon>
        <taxon>Hibiscus</taxon>
    </lineage>
</organism>
<name>A0ABR2NWC4_9ROSI</name>
<gene>
    <name evidence="1" type="ORF">V6N11_081968</name>
</gene>
<reference evidence="1 2" key="1">
    <citation type="journal article" date="2024" name="G3 (Bethesda)">
        <title>Genome assembly of Hibiscus sabdariffa L. provides insights into metabolisms of medicinal natural products.</title>
        <authorList>
            <person name="Kim T."/>
        </authorList>
    </citation>
    <scope>NUCLEOTIDE SEQUENCE [LARGE SCALE GENOMIC DNA]</scope>
    <source>
        <strain evidence="1">TK-2024</strain>
        <tissue evidence="1">Old leaves</tissue>
    </source>
</reference>